<name>A0A9W6YHQ2_9STRA</name>
<evidence type="ECO:0000313" key="2">
    <source>
        <dbReference type="Proteomes" id="UP001165121"/>
    </source>
</evidence>
<accession>A0A9W6YHQ2</accession>
<keyword evidence="2" id="KW-1185">Reference proteome</keyword>
<comment type="caution">
    <text evidence="1">The sequence shown here is derived from an EMBL/GenBank/DDBJ whole genome shotgun (WGS) entry which is preliminary data.</text>
</comment>
<evidence type="ECO:0000313" key="1">
    <source>
        <dbReference type="EMBL" id="GMF63802.1"/>
    </source>
</evidence>
<dbReference type="AlphaFoldDB" id="A0A9W6YHQ2"/>
<sequence>MLAGEPLDKTIQSSKGDIASKDALLGHLKYYLEYLHAVSPTEGGVFSQVNYLLHELDERVGCRSLTYEIDAVPRNEASEVPGFALNLKDGGDCILCKYKVPGE</sequence>
<organism evidence="1 2">
    <name type="scientific">Phytophthora fragariaefolia</name>
    <dbReference type="NCBI Taxonomy" id="1490495"/>
    <lineage>
        <taxon>Eukaryota</taxon>
        <taxon>Sar</taxon>
        <taxon>Stramenopiles</taxon>
        <taxon>Oomycota</taxon>
        <taxon>Peronosporomycetes</taxon>
        <taxon>Peronosporales</taxon>
        <taxon>Peronosporaceae</taxon>
        <taxon>Phytophthora</taxon>
    </lineage>
</organism>
<reference evidence="1" key="1">
    <citation type="submission" date="2023-04" db="EMBL/GenBank/DDBJ databases">
        <title>Phytophthora fragariaefolia NBRC 109709.</title>
        <authorList>
            <person name="Ichikawa N."/>
            <person name="Sato H."/>
            <person name="Tonouchi N."/>
        </authorList>
    </citation>
    <scope>NUCLEOTIDE SEQUENCE</scope>
    <source>
        <strain evidence="1">NBRC 109709</strain>
    </source>
</reference>
<dbReference type="EMBL" id="BSXT01007496">
    <property type="protein sequence ID" value="GMF63802.1"/>
    <property type="molecule type" value="Genomic_DNA"/>
</dbReference>
<dbReference type="Proteomes" id="UP001165121">
    <property type="component" value="Unassembled WGS sequence"/>
</dbReference>
<gene>
    <name evidence="1" type="ORF">Pfra01_002781500</name>
</gene>
<proteinExistence type="predicted"/>
<protein>
    <submittedName>
        <fullName evidence="1">Unnamed protein product</fullName>
    </submittedName>
</protein>